<protein>
    <recommendedName>
        <fullName evidence="3">Urease accessory protein UreD</fullName>
    </recommendedName>
</protein>
<comment type="function">
    <text evidence="3">Required for maturation of urease via the functional incorporation of the urease nickel metallocenter.</text>
</comment>
<dbReference type="RefSeq" id="WP_215617198.1">
    <property type="nucleotide sequence ID" value="NZ_JADOER010000004.1"/>
</dbReference>
<evidence type="ECO:0000313" key="5">
    <source>
        <dbReference type="Proteomes" id="UP001196661"/>
    </source>
</evidence>
<keyword evidence="3" id="KW-0963">Cytoplasm</keyword>
<organism evidence="4 5">
    <name type="scientific">Leptothoe kymatousa TAU-MAC 1615</name>
    <dbReference type="NCBI Taxonomy" id="2364775"/>
    <lineage>
        <taxon>Bacteria</taxon>
        <taxon>Bacillati</taxon>
        <taxon>Cyanobacteriota</taxon>
        <taxon>Cyanophyceae</taxon>
        <taxon>Nodosilineales</taxon>
        <taxon>Cymatolegaceae</taxon>
        <taxon>Leptothoe</taxon>
        <taxon>Leptothoe kymatousa</taxon>
    </lineage>
</organism>
<sequence length="290" mass="31817">MTTTNSVLPQKDLSANQGWRGTLDLCFARVDGKTLPTASYTTSPLRIQRPFYPAAAPGNCQSVVVHTAGGMVAGDQLEMAIAAEPKTQALVTTAAAHKVYRSTGDWAQQTIRLTVADGAYMEWLPQELILFNGGRFRQSLRVDLAPGGVWLGWDITRFGRSARGETLQSGQWRSATEVWQRGRPLWIDRQQLGGGSEALTSQNGLAGYPVVGTFLLLGCAIAPDHILALRNLDGGTHAGDRGLTRLEHGLVVRYRGASSQMARQYFIQTWQWLRTHVLNQASYVPRVWGV</sequence>
<dbReference type="HAMAP" id="MF_01384">
    <property type="entry name" value="UreD"/>
    <property type="match status" value="1"/>
</dbReference>
<proteinExistence type="inferred from homology"/>
<gene>
    <name evidence="3" type="primary">ureD</name>
    <name evidence="4" type="ORF">IXB28_03725</name>
</gene>
<dbReference type="InterPro" id="IPR002669">
    <property type="entry name" value="UreD"/>
</dbReference>
<comment type="similarity">
    <text evidence="1 3">Belongs to the UreD family.</text>
</comment>
<reference evidence="4 5" key="1">
    <citation type="journal article" date="2021" name="Mar. Drugs">
        <title>Genome Reduction and Secondary Metabolism of the Marine Sponge-Associated Cyanobacterium Leptothoe.</title>
        <authorList>
            <person name="Konstantinou D."/>
            <person name="Popin R.V."/>
            <person name="Fewer D.P."/>
            <person name="Sivonen K."/>
            <person name="Gkelis S."/>
        </authorList>
    </citation>
    <scope>NUCLEOTIDE SEQUENCE [LARGE SCALE GENOMIC DNA]</scope>
    <source>
        <strain evidence="4 5">TAU-MAC 1615</strain>
    </source>
</reference>
<name>A0ABS5Y0E5_9CYAN</name>
<accession>A0ABS5Y0E5</accession>
<comment type="caution">
    <text evidence="4">The sequence shown here is derived from an EMBL/GenBank/DDBJ whole genome shotgun (WGS) entry which is preliminary data.</text>
</comment>
<evidence type="ECO:0000256" key="1">
    <source>
        <dbReference type="ARBA" id="ARBA00007177"/>
    </source>
</evidence>
<evidence type="ECO:0000256" key="2">
    <source>
        <dbReference type="ARBA" id="ARBA00023186"/>
    </source>
</evidence>
<comment type="subunit">
    <text evidence="3">UreD, UreF and UreG form a complex that acts as a GTP-hydrolysis-dependent molecular chaperone, activating the urease apoprotein by helping to assemble the nickel containing metallocenter of UreC. The UreE protein probably delivers the nickel.</text>
</comment>
<dbReference type="Pfam" id="PF01774">
    <property type="entry name" value="UreD"/>
    <property type="match status" value="1"/>
</dbReference>
<keyword evidence="2 3" id="KW-0143">Chaperone</keyword>
<comment type="subcellular location">
    <subcellularLocation>
        <location evidence="3">Cytoplasm</location>
    </subcellularLocation>
</comment>
<keyword evidence="5" id="KW-1185">Reference proteome</keyword>
<evidence type="ECO:0000313" key="4">
    <source>
        <dbReference type="EMBL" id="MBT9311304.1"/>
    </source>
</evidence>
<keyword evidence="3" id="KW-0996">Nickel insertion</keyword>
<dbReference type="EMBL" id="JADOER010000004">
    <property type="protein sequence ID" value="MBT9311304.1"/>
    <property type="molecule type" value="Genomic_DNA"/>
</dbReference>
<dbReference type="Proteomes" id="UP001196661">
    <property type="component" value="Unassembled WGS sequence"/>
</dbReference>
<evidence type="ECO:0000256" key="3">
    <source>
        <dbReference type="HAMAP-Rule" id="MF_01384"/>
    </source>
</evidence>
<dbReference type="PANTHER" id="PTHR33643:SF1">
    <property type="entry name" value="UREASE ACCESSORY PROTEIN D"/>
    <property type="match status" value="1"/>
</dbReference>
<dbReference type="PANTHER" id="PTHR33643">
    <property type="entry name" value="UREASE ACCESSORY PROTEIN D"/>
    <property type="match status" value="1"/>
</dbReference>